<dbReference type="Proteomes" id="UP000638353">
    <property type="component" value="Unassembled WGS sequence"/>
</dbReference>
<keyword evidence="2" id="KW-0238">DNA-binding</keyword>
<dbReference type="SMART" id="SM00418">
    <property type="entry name" value="HTH_ARSR"/>
    <property type="match status" value="1"/>
</dbReference>
<gene>
    <name evidence="6" type="ORF">GCM10010334_52370</name>
</gene>
<dbReference type="Pfam" id="PF01022">
    <property type="entry name" value="HTH_5"/>
    <property type="match status" value="1"/>
</dbReference>
<dbReference type="InterPro" id="IPR011991">
    <property type="entry name" value="ArsR-like_HTH"/>
</dbReference>
<evidence type="ECO:0000313" key="7">
    <source>
        <dbReference type="Proteomes" id="UP000638353"/>
    </source>
</evidence>
<dbReference type="CDD" id="cd00090">
    <property type="entry name" value="HTH_ARSR"/>
    <property type="match status" value="1"/>
</dbReference>
<evidence type="ECO:0000259" key="5">
    <source>
        <dbReference type="PROSITE" id="PS50987"/>
    </source>
</evidence>
<dbReference type="PANTHER" id="PTHR33154">
    <property type="entry name" value="TRANSCRIPTIONAL REGULATOR, ARSR FAMILY"/>
    <property type="match status" value="1"/>
</dbReference>
<evidence type="ECO:0000256" key="3">
    <source>
        <dbReference type="ARBA" id="ARBA00023163"/>
    </source>
</evidence>
<feature type="region of interest" description="Disordered" evidence="4">
    <location>
        <begin position="121"/>
        <end position="154"/>
    </location>
</feature>
<reference evidence="6" key="1">
    <citation type="journal article" date="2014" name="Int. J. Syst. Evol. Microbiol.">
        <title>Complete genome sequence of Corynebacterium casei LMG S-19264T (=DSM 44701T), isolated from a smear-ripened cheese.</title>
        <authorList>
            <consortium name="US DOE Joint Genome Institute (JGI-PGF)"/>
            <person name="Walter F."/>
            <person name="Albersmeier A."/>
            <person name="Kalinowski J."/>
            <person name="Ruckert C."/>
        </authorList>
    </citation>
    <scope>NUCLEOTIDE SEQUENCE</scope>
    <source>
        <strain evidence="6">JCM 4637</strain>
    </source>
</reference>
<dbReference type="InterPro" id="IPR036390">
    <property type="entry name" value="WH_DNA-bd_sf"/>
</dbReference>
<evidence type="ECO:0000256" key="4">
    <source>
        <dbReference type="SAM" id="MobiDB-lite"/>
    </source>
</evidence>
<evidence type="ECO:0000256" key="2">
    <source>
        <dbReference type="ARBA" id="ARBA00023125"/>
    </source>
</evidence>
<comment type="caution">
    <text evidence="6">The sequence shown here is derived from an EMBL/GenBank/DDBJ whole genome shotgun (WGS) entry which is preliminary data.</text>
</comment>
<dbReference type="PROSITE" id="PS50987">
    <property type="entry name" value="HTH_ARSR_2"/>
    <property type="match status" value="1"/>
</dbReference>
<dbReference type="RefSeq" id="WP_189825463.1">
    <property type="nucleotide sequence ID" value="NZ_BMVC01000011.1"/>
</dbReference>
<dbReference type="SUPFAM" id="SSF46785">
    <property type="entry name" value="Winged helix' DNA-binding domain"/>
    <property type="match status" value="1"/>
</dbReference>
<dbReference type="PANTHER" id="PTHR33154:SF18">
    <property type="entry name" value="ARSENICAL RESISTANCE OPERON REPRESSOR"/>
    <property type="match status" value="1"/>
</dbReference>
<dbReference type="Gene3D" id="1.10.10.10">
    <property type="entry name" value="Winged helix-like DNA-binding domain superfamily/Winged helix DNA-binding domain"/>
    <property type="match status" value="1"/>
</dbReference>
<dbReference type="PRINTS" id="PR00778">
    <property type="entry name" value="HTHARSR"/>
</dbReference>
<dbReference type="EMBL" id="BMVC01000011">
    <property type="protein sequence ID" value="GHD04049.1"/>
    <property type="molecule type" value="Genomic_DNA"/>
</dbReference>
<evidence type="ECO:0000256" key="1">
    <source>
        <dbReference type="ARBA" id="ARBA00023015"/>
    </source>
</evidence>
<reference evidence="6" key="2">
    <citation type="submission" date="2020-09" db="EMBL/GenBank/DDBJ databases">
        <authorList>
            <person name="Sun Q."/>
            <person name="Ohkuma M."/>
        </authorList>
    </citation>
    <scope>NUCLEOTIDE SEQUENCE</scope>
    <source>
        <strain evidence="6">JCM 4637</strain>
    </source>
</reference>
<organism evidence="6 7">
    <name type="scientific">Streptomyces finlayi</name>
    <dbReference type="NCBI Taxonomy" id="67296"/>
    <lineage>
        <taxon>Bacteria</taxon>
        <taxon>Bacillati</taxon>
        <taxon>Actinomycetota</taxon>
        <taxon>Actinomycetes</taxon>
        <taxon>Kitasatosporales</taxon>
        <taxon>Streptomycetaceae</taxon>
        <taxon>Streptomyces</taxon>
    </lineage>
</organism>
<dbReference type="InterPro" id="IPR036388">
    <property type="entry name" value="WH-like_DNA-bd_sf"/>
</dbReference>
<dbReference type="AlphaFoldDB" id="A0A918X2B5"/>
<dbReference type="InterPro" id="IPR018334">
    <property type="entry name" value="ArsR_HTH"/>
</dbReference>
<keyword evidence="3" id="KW-0804">Transcription</keyword>
<proteinExistence type="predicted"/>
<accession>A0A918X2B5</accession>
<dbReference type="GO" id="GO:0003677">
    <property type="term" value="F:DNA binding"/>
    <property type="evidence" value="ECO:0007669"/>
    <property type="project" value="UniProtKB-KW"/>
</dbReference>
<dbReference type="GO" id="GO:0003700">
    <property type="term" value="F:DNA-binding transcription factor activity"/>
    <property type="evidence" value="ECO:0007669"/>
    <property type="project" value="InterPro"/>
</dbReference>
<name>A0A918X2B5_9ACTN</name>
<evidence type="ECO:0000313" key="6">
    <source>
        <dbReference type="EMBL" id="GHD04049.1"/>
    </source>
</evidence>
<feature type="compositionally biased region" description="Low complexity" evidence="4">
    <location>
        <begin position="123"/>
        <end position="154"/>
    </location>
</feature>
<protein>
    <recommendedName>
        <fullName evidence="5">HTH arsR-type domain-containing protein</fullName>
    </recommendedName>
</protein>
<dbReference type="PROSITE" id="PS00846">
    <property type="entry name" value="HTH_ARSR_1"/>
    <property type="match status" value="1"/>
</dbReference>
<dbReference type="NCBIfam" id="NF033788">
    <property type="entry name" value="HTH_metalloreg"/>
    <property type="match status" value="1"/>
</dbReference>
<dbReference type="InterPro" id="IPR001845">
    <property type="entry name" value="HTH_ArsR_DNA-bd_dom"/>
</dbReference>
<keyword evidence="1" id="KW-0805">Transcription regulation</keyword>
<feature type="domain" description="HTH arsR-type" evidence="5">
    <location>
        <begin position="26"/>
        <end position="123"/>
    </location>
</feature>
<sequence>MSKQELPVLGQDATEGGCPTLLSAPMPEETATELAKVFKALGDPVRLRLLSMIASREGGEICVCDLTPAFDLSQPTISHHLKLLKQAGLIASERRGTWVYYRLLPATTDRLSALLANPHARPEATAAPHTAAPHAGAPHAAAPHAGAQPGGAAR</sequence>
<dbReference type="InterPro" id="IPR051081">
    <property type="entry name" value="HTH_MetalResp_TranReg"/>
</dbReference>